<dbReference type="GO" id="GO:0008188">
    <property type="term" value="F:neuropeptide receptor activity"/>
    <property type="evidence" value="ECO:0007669"/>
    <property type="project" value="TreeGrafter"/>
</dbReference>
<evidence type="ECO:0000256" key="5">
    <source>
        <dbReference type="ARBA" id="ARBA00023136"/>
    </source>
</evidence>
<dbReference type="AlphaFoldDB" id="A0A1W0WKQ6"/>
<evidence type="ECO:0000256" key="3">
    <source>
        <dbReference type="ARBA" id="ARBA00022989"/>
    </source>
</evidence>
<dbReference type="InterPro" id="IPR017452">
    <property type="entry name" value="GPCR_Rhodpsn_7TM"/>
</dbReference>
<reference evidence="11" key="1">
    <citation type="submission" date="2017-01" db="EMBL/GenBank/DDBJ databases">
        <title>Comparative genomics of anhydrobiosis in the tardigrade Hypsibius dujardini.</title>
        <authorList>
            <person name="Yoshida Y."/>
            <person name="Koutsovoulos G."/>
            <person name="Laetsch D."/>
            <person name="Stevens L."/>
            <person name="Kumar S."/>
            <person name="Horikawa D."/>
            <person name="Ishino K."/>
            <person name="Komine S."/>
            <person name="Tomita M."/>
            <person name="Blaxter M."/>
            <person name="Arakawa K."/>
        </authorList>
    </citation>
    <scope>NUCLEOTIDE SEQUENCE [LARGE SCALE GENOMIC DNA]</scope>
    <source>
        <strain evidence="11">Z151</strain>
    </source>
</reference>
<dbReference type="SUPFAM" id="SSF81321">
    <property type="entry name" value="Family A G protein-coupled receptor-like"/>
    <property type="match status" value="1"/>
</dbReference>
<evidence type="ECO:0000256" key="8">
    <source>
        <dbReference type="SAM" id="Phobius"/>
    </source>
</evidence>
<keyword evidence="6" id="KW-0675">Receptor</keyword>
<feature type="transmembrane region" description="Helical" evidence="8">
    <location>
        <begin position="197"/>
        <end position="216"/>
    </location>
</feature>
<sequence>MHKFHLLLNSSAYNFSSNTTNELFFNPKWTLMPVVSLLIFIFSSIGNGLLLIVFIKERSLRTPFNIYVMNLLIANLVCLVFQFPMDIFSSLYSSWLLGERACTLYLYANFVLEANICNAHLLIAINRIWAVCNPLSYLTVHSVRTAVVLCIGVWVYVHVAVSPVVFVDALYYRLPLYMTGCLMNAPQQKIWCAMVQVIYWIPEIVMILTVPLMFLVKRAPTASQVAEQNNKIAPVRFFYDGPNGKKRAIPKISITNPSDAAHRSVNASVPALGGIQTPDTHLKSRKGKRDRTHGVLVLTLLTMSVAICWTPSNVYYTISLSQLIDNEVFYQLQTVLFIVQTVVDPVIFMLALANLRTAVFRLFRLSSWTLRLT</sequence>
<comment type="subcellular location">
    <subcellularLocation>
        <location evidence="1">Membrane</location>
        <topology evidence="1">Multi-pass membrane protein</topology>
    </subcellularLocation>
</comment>
<evidence type="ECO:0000259" key="9">
    <source>
        <dbReference type="PROSITE" id="PS50262"/>
    </source>
</evidence>
<proteinExistence type="predicted"/>
<feature type="transmembrane region" description="Helical" evidence="8">
    <location>
        <begin position="332"/>
        <end position="355"/>
    </location>
</feature>
<keyword evidence="4" id="KW-0297">G-protein coupled receptor</keyword>
<accession>A0A1W0WKQ6</accession>
<evidence type="ECO:0000256" key="1">
    <source>
        <dbReference type="ARBA" id="ARBA00004141"/>
    </source>
</evidence>
<feature type="transmembrane region" description="Helical" evidence="8">
    <location>
        <begin position="66"/>
        <end position="84"/>
    </location>
</feature>
<gene>
    <name evidence="10" type="ORF">BV898_10029</name>
</gene>
<keyword evidence="5 8" id="KW-0472">Membrane</keyword>
<dbReference type="Proteomes" id="UP000192578">
    <property type="component" value="Unassembled WGS sequence"/>
</dbReference>
<dbReference type="EMBL" id="MTYJ01000082">
    <property type="protein sequence ID" value="OQV15776.1"/>
    <property type="molecule type" value="Genomic_DNA"/>
</dbReference>
<comment type="caution">
    <text evidence="10">The sequence shown here is derived from an EMBL/GenBank/DDBJ whole genome shotgun (WGS) entry which is preliminary data.</text>
</comment>
<organism evidence="10 11">
    <name type="scientific">Hypsibius exemplaris</name>
    <name type="common">Freshwater tardigrade</name>
    <dbReference type="NCBI Taxonomy" id="2072580"/>
    <lineage>
        <taxon>Eukaryota</taxon>
        <taxon>Metazoa</taxon>
        <taxon>Ecdysozoa</taxon>
        <taxon>Tardigrada</taxon>
        <taxon>Eutardigrada</taxon>
        <taxon>Parachela</taxon>
        <taxon>Hypsibioidea</taxon>
        <taxon>Hypsibiidae</taxon>
        <taxon>Hypsibius</taxon>
    </lineage>
</organism>
<evidence type="ECO:0000313" key="11">
    <source>
        <dbReference type="Proteomes" id="UP000192578"/>
    </source>
</evidence>
<dbReference type="Gene3D" id="1.20.1070.10">
    <property type="entry name" value="Rhodopsin 7-helix transmembrane proteins"/>
    <property type="match status" value="1"/>
</dbReference>
<dbReference type="PANTHER" id="PTHR24238:SF57">
    <property type="entry name" value="G-PROTEIN COUPLED RECEPTOR 83"/>
    <property type="match status" value="1"/>
</dbReference>
<dbReference type="GO" id="GO:0005886">
    <property type="term" value="C:plasma membrane"/>
    <property type="evidence" value="ECO:0007669"/>
    <property type="project" value="TreeGrafter"/>
</dbReference>
<dbReference type="PANTHER" id="PTHR24238">
    <property type="entry name" value="G-PROTEIN COUPLED RECEPTOR"/>
    <property type="match status" value="1"/>
</dbReference>
<keyword evidence="2 8" id="KW-0812">Transmembrane</keyword>
<dbReference type="CDD" id="cd00637">
    <property type="entry name" value="7tm_classA_rhodopsin-like"/>
    <property type="match status" value="1"/>
</dbReference>
<dbReference type="OrthoDB" id="2101615at2759"/>
<evidence type="ECO:0000256" key="6">
    <source>
        <dbReference type="ARBA" id="ARBA00023170"/>
    </source>
</evidence>
<feature type="transmembrane region" description="Helical" evidence="8">
    <location>
        <begin position="293"/>
        <end position="312"/>
    </location>
</feature>
<evidence type="ECO:0000256" key="2">
    <source>
        <dbReference type="ARBA" id="ARBA00022692"/>
    </source>
</evidence>
<feature type="transmembrane region" description="Helical" evidence="8">
    <location>
        <begin position="31"/>
        <end position="54"/>
    </location>
</feature>
<keyword evidence="11" id="KW-1185">Reference proteome</keyword>
<feature type="transmembrane region" description="Helical" evidence="8">
    <location>
        <begin position="104"/>
        <end position="125"/>
    </location>
</feature>
<keyword evidence="3 8" id="KW-1133">Transmembrane helix</keyword>
<dbReference type="InterPro" id="IPR000276">
    <property type="entry name" value="GPCR_Rhodpsn"/>
</dbReference>
<feature type="domain" description="G-protein coupled receptors family 1 profile" evidence="9">
    <location>
        <begin position="46"/>
        <end position="348"/>
    </location>
</feature>
<dbReference type="Pfam" id="PF00001">
    <property type="entry name" value="7tm_1"/>
    <property type="match status" value="1"/>
</dbReference>
<feature type="transmembrane region" description="Helical" evidence="8">
    <location>
        <begin position="146"/>
        <end position="167"/>
    </location>
</feature>
<protein>
    <recommendedName>
        <fullName evidence="9">G-protein coupled receptors family 1 profile domain-containing protein</fullName>
    </recommendedName>
</protein>
<dbReference type="PRINTS" id="PR00237">
    <property type="entry name" value="GPCRRHODOPSN"/>
</dbReference>
<evidence type="ECO:0000256" key="4">
    <source>
        <dbReference type="ARBA" id="ARBA00023040"/>
    </source>
</evidence>
<name>A0A1W0WKQ6_HYPEX</name>
<dbReference type="PROSITE" id="PS50262">
    <property type="entry name" value="G_PROTEIN_RECEP_F1_2"/>
    <property type="match status" value="1"/>
</dbReference>
<evidence type="ECO:0000313" key="10">
    <source>
        <dbReference type="EMBL" id="OQV15776.1"/>
    </source>
</evidence>
<keyword evidence="7" id="KW-0807">Transducer</keyword>
<evidence type="ECO:0000256" key="7">
    <source>
        <dbReference type="ARBA" id="ARBA00023224"/>
    </source>
</evidence>